<dbReference type="HOGENOM" id="CLU_044063_2_1_6"/>
<dbReference type="InterPro" id="IPR041121">
    <property type="entry name" value="SDH_C"/>
</dbReference>
<dbReference type="RefSeq" id="WP_034165746.1">
    <property type="nucleotide sequence ID" value="NZ_CP006664.1"/>
</dbReference>
<evidence type="ECO:0000259" key="11">
    <source>
        <dbReference type="Pfam" id="PF18317"/>
    </source>
</evidence>
<dbReference type="GO" id="GO:0009423">
    <property type="term" value="P:chorismate biosynthetic process"/>
    <property type="evidence" value="ECO:0007669"/>
    <property type="project" value="UniProtKB-UniRule"/>
</dbReference>
<comment type="subunit">
    <text evidence="8">Homodimer.</text>
</comment>
<evidence type="ECO:0000256" key="8">
    <source>
        <dbReference type="HAMAP-Rule" id="MF_00222"/>
    </source>
</evidence>
<evidence type="ECO:0000256" key="1">
    <source>
        <dbReference type="ARBA" id="ARBA00004871"/>
    </source>
</evidence>
<evidence type="ECO:0000313" key="12">
    <source>
        <dbReference type="EMBL" id="AIJ07872.1"/>
    </source>
</evidence>
<evidence type="ECO:0000256" key="2">
    <source>
        <dbReference type="ARBA" id="ARBA00012962"/>
    </source>
</evidence>
<dbReference type="GO" id="GO:0004764">
    <property type="term" value="F:shikimate 3-dehydrogenase (NADP+) activity"/>
    <property type="evidence" value="ECO:0007669"/>
    <property type="project" value="UniProtKB-UniRule"/>
</dbReference>
<comment type="pathway">
    <text evidence="1 8">Metabolic intermediate biosynthesis; chorismate biosynthesis; chorismate from D-erythrose 4-phosphate and phosphoenolpyruvate: step 4/7.</text>
</comment>
<feature type="binding site" evidence="8">
    <location>
        <position position="212"/>
    </location>
    <ligand>
        <name>NADP(+)</name>
        <dbReference type="ChEBI" id="CHEBI:58349"/>
    </ligand>
</feature>
<dbReference type="NCBIfam" id="TIGR00507">
    <property type="entry name" value="aroE"/>
    <property type="match status" value="1"/>
</dbReference>
<dbReference type="UniPathway" id="UPA00053">
    <property type="reaction ID" value="UER00087"/>
</dbReference>
<dbReference type="Proteomes" id="UP000028681">
    <property type="component" value="Chromosome"/>
</dbReference>
<feature type="domain" description="Quinate/shikimate 5-dehydrogenase/glutamyl-tRNA reductase" evidence="9">
    <location>
        <begin position="118"/>
        <end position="189"/>
    </location>
</feature>
<dbReference type="Pfam" id="PF18317">
    <property type="entry name" value="SDH_C"/>
    <property type="match status" value="1"/>
</dbReference>
<dbReference type="InterPro" id="IPR006151">
    <property type="entry name" value="Shikm_DH/Glu-tRNA_Rdtase"/>
</dbReference>
<feature type="binding site" evidence="8">
    <location>
        <begin position="125"/>
        <end position="129"/>
    </location>
    <ligand>
        <name>NADP(+)</name>
        <dbReference type="ChEBI" id="CHEBI:58349"/>
    </ligand>
</feature>
<feature type="binding site" evidence="8">
    <location>
        <position position="243"/>
    </location>
    <ligand>
        <name>shikimate</name>
        <dbReference type="ChEBI" id="CHEBI:36208"/>
    </ligand>
</feature>
<dbReference type="GO" id="GO:0008652">
    <property type="term" value="P:amino acid biosynthetic process"/>
    <property type="evidence" value="ECO:0007669"/>
    <property type="project" value="UniProtKB-KW"/>
</dbReference>
<gene>
    <name evidence="8" type="primary">aroE</name>
    <name evidence="12" type="ORF">ETEE_1420</name>
</gene>
<comment type="caution">
    <text evidence="8">Lacks conserved residue(s) required for the propagation of feature annotation.</text>
</comment>
<dbReference type="NCBIfam" id="NF001310">
    <property type="entry name" value="PRK00258.1-2"/>
    <property type="match status" value="1"/>
</dbReference>
<evidence type="ECO:0000256" key="4">
    <source>
        <dbReference type="ARBA" id="ARBA00022857"/>
    </source>
</evidence>
<keyword evidence="3 8" id="KW-0028">Amino-acid biosynthesis</keyword>
<feature type="binding site" evidence="8">
    <location>
        <position position="236"/>
    </location>
    <ligand>
        <name>NADP(+)</name>
        <dbReference type="ChEBI" id="CHEBI:58349"/>
    </ligand>
</feature>
<evidence type="ECO:0000256" key="5">
    <source>
        <dbReference type="ARBA" id="ARBA00023002"/>
    </source>
</evidence>
<comment type="function">
    <text evidence="8">Involved in the biosynthesis of the chorismate, which leads to the biosynthesis of aromatic amino acids. Catalyzes the reversible NADPH linked reduction of 3-dehydroshikimate (DHSA) to yield shikimate (SA).</text>
</comment>
<evidence type="ECO:0000256" key="7">
    <source>
        <dbReference type="ARBA" id="ARBA00049442"/>
    </source>
</evidence>
<dbReference type="GO" id="GO:0050661">
    <property type="term" value="F:NADP binding"/>
    <property type="evidence" value="ECO:0007669"/>
    <property type="project" value="InterPro"/>
</dbReference>
<dbReference type="InterPro" id="IPR022893">
    <property type="entry name" value="Shikimate_DH_fam"/>
</dbReference>
<sequence length="271" mass="29080">MQQFAVFGHPIKHSQSPRIHRLFAQQTGIALSYEAMLAPLDDFPAFAIAFFQQGGRGANVTTPFKEQAWQMADVLTPRARLAGAVNTLHWQNARLLGDNTDGVGLVSDLHRLAMIGDASRVLLLGAGGAARGVILPLLEQGCRIALANRTHARAQALAAAFQTQGAIEALPYDALGSHTFDLIINATASGLQGEVPPLPRSIIRPDCACYDMFYRAGATPFLAWAQQQGAVRLADGFGMLVAQAAHAFSLWHGIMPQIAPVLIQLRQEQAG</sequence>
<keyword evidence="4 8" id="KW-0521">NADP</keyword>
<feature type="binding site" evidence="8">
    <location>
        <position position="86"/>
    </location>
    <ligand>
        <name>shikimate</name>
        <dbReference type="ChEBI" id="CHEBI:36208"/>
    </ligand>
</feature>
<dbReference type="PANTHER" id="PTHR21089:SF1">
    <property type="entry name" value="BIFUNCTIONAL 3-DEHYDROQUINATE DEHYDRATASE_SHIKIMATE DEHYDROGENASE, CHLOROPLASTIC"/>
    <property type="match status" value="1"/>
</dbReference>
<dbReference type="FunFam" id="3.40.50.720:FF:000104">
    <property type="entry name" value="Shikimate dehydrogenase (NADP(+))"/>
    <property type="match status" value="1"/>
</dbReference>
<comment type="similarity">
    <text evidence="8">Belongs to the shikimate dehydrogenase family.</text>
</comment>
<evidence type="ECO:0000256" key="6">
    <source>
        <dbReference type="ARBA" id="ARBA00023141"/>
    </source>
</evidence>
<dbReference type="InterPro" id="IPR036291">
    <property type="entry name" value="NAD(P)-bd_dom_sf"/>
</dbReference>
<dbReference type="EMBL" id="CP006664">
    <property type="protein sequence ID" value="AIJ07872.1"/>
    <property type="molecule type" value="Genomic_DNA"/>
</dbReference>
<keyword evidence="5 8" id="KW-0560">Oxidoreductase</keyword>
<dbReference type="AlphaFoldDB" id="A0A076LM93"/>
<dbReference type="SUPFAM" id="SSF53223">
    <property type="entry name" value="Aminoacid dehydrogenase-like, N-terminal domain"/>
    <property type="match status" value="1"/>
</dbReference>
<evidence type="ECO:0000256" key="3">
    <source>
        <dbReference type="ARBA" id="ARBA00022605"/>
    </source>
</evidence>
<feature type="binding site" evidence="8">
    <location>
        <begin position="148"/>
        <end position="153"/>
    </location>
    <ligand>
        <name>NADP(+)</name>
        <dbReference type="ChEBI" id="CHEBI:58349"/>
    </ligand>
</feature>
<organism evidence="12 13">
    <name type="scientific">Edwardsiella anguillarum ET080813</name>
    <dbReference type="NCBI Taxonomy" id="667120"/>
    <lineage>
        <taxon>Bacteria</taxon>
        <taxon>Pseudomonadati</taxon>
        <taxon>Pseudomonadota</taxon>
        <taxon>Gammaproteobacteria</taxon>
        <taxon>Enterobacterales</taxon>
        <taxon>Hafniaceae</taxon>
        <taxon>Edwardsiella</taxon>
    </lineage>
</organism>
<dbReference type="Gene3D" id="3.40.50.10860">
    <property type="entry name" value="Leucine Dehydrogenase, chain A, domain 1"/>
    <property type="match status" value="1"/>
</dbReference>
<dbReference type="InterPro" id="IPR046346">
    <property type="entry name" value="Aminoacid_DH-like_N_sf"/>
</dbReference>
<dbReference type="GeneID" id="33939047"/>
<dbReference type="EC" id="1.1.1.25" evidence="2 8"/>
<comment type="catalytic activity">
    <reaction evidence="7 8">
        <text>shikimate + NADP(+) = 3-dehydroshikimate + NADPH + H(+)</text>
        <dbReference type="Rhea" id="RHEA:17737"/>
        <dbReference type="ChEBI" id="CHEBI:15378"/>
        <dbReference type="ChEBI" id="CHEBI:16630"/>
        <dbReference type="ChEBI" id="CHEBI:36208"/>
        <dbReference type="ChEBI" id="CHEBI:57783"/>
        <dbReference type="ChEBI" id="CHEBI:58349"/>
        <dbReference type="EC" id="1.1.1.25"/>
    </reaction>
</comment>
<dbReference type="SUPFAM" id="SSF51735">
    <property type="entry name" value="NAD(P)-binding Rossmann-fold domains"/>
    <property type="match status" value="1"/>
</dbReference>
<protein>
    <recommendedName>
        <fullName evidence="2 8">Shikimate dehydrogenase (NADP(+))</fullName>
        <shortName evidence="8">SDH</shortName>
        <ecNumber evidence="2 8">1.1.1.25</ecNumber>
    </recommendedName>
</protein>
<feature type="active site" description="Proton acceptor" evidence="8">
    <location>
        <position position="65"/>
    </location>
</feature>
<dbReference type="InterPro" id="IPR013708">
    <property type="entry name" value="Shikimate_DH-bd_N"/>
</dbReference>
<dbReference type="GO" id="GO:0019632">
    <property type="term" value="P:shikimate metabolic process"/>
    <property type="evidence" value="ECO:0007669"/>
    <property type="project" value="InterPro"/>
</dbReference>
<dbReference type="Gene3D" id="3.40.50.720">
    <property type="entry name" value="NAD(P)-binding Rossmann-like Domain"/>
    <property type="match status" value="1"/>
</dbReference>
<proteinExistence type="inferred from homology"/>
<feature type="binding site" evidence="8">
    <location>
        <begin position="14"/>
        <end position="16"/>
    </location>
    <ligand>
        <name>shikimate</name>
        <dbReference type="ChEBI" id="CHEBI:36208"/>
    </ligand>
</feature>
<dbReference type="CDD" id="cd01065">
    <property type="entry name" value="NAD_bind_Shikimate_DH"/>
    <property type="match status" value="1"/>
</dbReference>
<feature type="binding site" evidence="8">
    <location>
        <position position="61"/>
    </location>
    <ligand>
        <name>shikimate</name>
        <dbReference type="ChEBI" id="CHEBI:36208"/>
    </ligand>
</feature>
<dbReference type="HAMAP" id="MF_00222">
    <property type="entry name" value="Shikimate_DH_AroE"/>
    <property type="match status" value="1"/>
</dbReference>
<dbReference type="FunFam" id="3.40.50.10860:FF:000006">
    <property type="entry name" value="Shikimate dehydrogenase (NADP(+))"/>
    <property type="match status" value="1"/>
</dbReference>
<accession>A0A076LM93</accession>
<dbReference type="InterPro" id="IPR011342">
    <property type="entry name" value="Shikimate_DH"/>
</dbReference>
<dbReference type="GO" id="GO:0009073">
    <property type="term" value="P:aromatic amino acid family biosynthetic process"/>
    <property type="evidence" value="ECO:0007669"/>
    <property type="project" value="UniProtKB-KW"/>
</dbReference>
<reference evidence="12 13" key="1">
    <citation type="journal article" date="2012" name="PLoS ONE">
        <title>Edwardsiella comparative phylogenomics reveal the new intra/inter-species taxonomic relationships, virulence evolution and niche adaptation mechanisms.</title>
        <authorList>
            <person name="Yang M."/>
            <person name="Lv Y."/>
            <person name="Xiao J."/>
            <person name="Wu H."/>
            <person name="Zheng H."/>
            <person name="Liu Q."/>
            <person name="Zhang Y."/>
            <person name="Wang Q."/>
        </authorList>
    </citation>
    <scope>NUCLEOTIDE SEQUENCE [LARGE SCALE GENOMIC DNA]</scope>
    <source>
        <strain evidence="13">080813</strain>
    </source>
</reference>
<feature type="domain" description="Shikimate dehydrogenase substrate binding N-terminal" evidence="10">
    <location>
        <begin position="6"/>
        <end position="88"/>
    </location>
</feature>
<dbReference type="Pfam" id="PF01488">
    <property type="entry name" value="Shikimate_DH"/>
    <property type="match status" value="1"/>
</dbReference>
<dbReference type="Pfam" id="PF08501">
    <property type="entry name" value="Shikimate_dh_N"/>
    <property type="match status" value="1"/>
</dbReference>
<feature type="binding site" evidence="8">
    <location>
        <position position="101"/>
    </location>
    <ligand>
        <name>shikimate</name>
        <dbReference type="ChEBI" id="CHEBI:36208"/>
    </ligand>
</feature>
<evidence type="ECO:0000259" key="10">
    <source>
        <dbReference type="Pfam" id="PF08501"/>
    </source>
</evidence>
<dbReference type="KEGG" id="ete:ETEE_1420"/>
<dbReference type="GO" id="GO:0005829">
    <property type="term" value="C:cytosol"/>
    <property type="evidence" value="ECO:0007669"/>
    <property type="project" value="TreeGrafter"/>
</dbReference>
<name>A0A076LM93_9GAMM</name>
<dbReference type="PANTHER" id="PTHR21089">
    <property type="entry name" value="SHIKIMATE DEHYDROGENASE"/>
    <property type="match status" value="1"/>
</dbReference>
<evidence type="ECO:0000313" key="13">
    <source>
        <dbReference type="Proteomes" id="UP000028681"/>
    </source>
</evidence>
<keyword evidence="6 8" id="KW-0057">Aromatic amino acid biosynthesis</keyword>
<evidence type="ECO:0000259" key="9">
    <source>
        <dbReference type="Pfam" id="PF01488"/>
    </source>
</evidence>
<feature type="binding site" evidence="8">
    <location>
        <position position="214"/>
    </location>
    <ligand>
        <name>shikimate</name>
        <dbReference type="ChEBI" id="CHEBI:36208"/>
    </ligand>
</feature>
<feature type="domain" description="SDH C-terminal" evidence="11">
    <location>
        <begin position="236"/>
        <end position="261"/>
    </location>
</feature>